<keyword evidence="2" id="KW-1185">Reference proteome</keyword>
<gene>
    <name evidence="1" type="ORF">VZT92_013826</name>
</gene>
<name>A0AAW1F5W8_ZOAVI</name>
<dbReference type="Proteomes" id="UP001488805">
    <property type="component" value="Unassembled WGS sequence"/>
</dbReference>
<dbReference type="AlphaFoldDB" id="A0AAW1F5W8"/>
<evidence type="ECO:0000313" key="2">
    <source>
        <dbReference type="Proteomes" id="UP001488805"/>
    </source>
</evidence>
<protein>
    <submittedName>
        <fullName evidence="1">Uncharacterized protein</fullName>
    </submittedName>
</protein>
<evidence type="ECO:0000313" key="1">
    <source>
        <dbReference type="EMBL" id="KAK9529752.1"/>
    </source>
</evidence>
<reference evidence="1 2" key="1">
    <citation type="journal article" date="2024" name="Genome Biol. Evol.">
        <title>Chromosome-level genome assembly of the viviparous eelpout Zoarces viviparus.</title>
        <authorList>
            <person name="Fuhrmann N."/>
            <person name="Brasseur M.V."/>
            <person name="Bakowski C.E."/>
            <person name="Podsiadlowski L."/>
            <person name="Prost S."/>
            <person name="Krehenwinkel H."/>
            <person name="Mayer C."/>
        </authorList>
    </citation>
    <scope>NUCLEOTIDE SEQUENCE [LARGE SCALE GENOMIC DNA]</scope>
    <source>
        <strain evidence="1">NO-MEL_2022_Ind0_liver</strain>
    </source>
</reference>
<accession>A0AAW1F5W8</accession>
<dbReference type="EMBL" id="JBCEZU010000111">
    <property type="protein sequence ID" value="KAK9529752.1"/>
    <property type="molecule type" value="Genomic_DNA"/>
</dbReference>
<proteinExistence type="predicted"/>
<sequence>MLACWRRSVDRTDEDKPEGLLSLWSSGRYKWPLTTEAKCSSYRLFYHYMTNDSDCDTRLVSGLLVLEI</sequence>
<comment type="caution">
    <text evidence="1">The sequence shown here is derived from an EMBL/GenBank/DDBJ whole genome shotgun (WGS) entry which is preliminary data.</text>
</comment>
<organism evidence="1 2">
    <name type="scientific">Zoarces viviparus</name>
    <name type="common">Viviparous eelpout</name>
    <name type="synonym">Blennius viviparus</name>
    <dbReference type="NCBI Taxonomy" id="48416"/>
    <lineage>
        <taxon>Eukaryota</taxon>
        <taxon>Metazoa</taxon>
        <taxon>Chordata</taxon>
        <taxon>Craniata</taxon>
        <taxon>Vertebrata</taxon>
        <taxon>Euteleostomi</taxon>
        <taxon>Actinopterygii</taxon>
        <taxon>Neopterygii</taxon>
        <taxon>Teleostei</taxon>
        <taxon>Neoteleostei</taxon>
        <taxon>Acanthomorphata</taxon>
        <taxon>Eupercaria</taxon>
        <taxon>Perciformes</taxon>
        <taxon>Cottioidei</taxon>
        <taxon>Zoarcales</taxon>
        <taxon>Zoarcidae</taxon>
        <taxon>Zoarcinae</taxon>
        <taxon>Zoarces</taxon>
    </lineage>
</organism>